<dbReference type="RefSeq" id="WP_107217084.1">
    <property type="nucleotide sequence ID" value="NZ_KZ686271.1"/>
</dbReference>
<evidence type="ECO:0000313" key="2">
    <source>
        <dbReference type="EMBL" id="PST81989.1"/>
    </source>
</evidence>
<accession>A0A2T3HHS2</accession>
<comment type="caution">
    <text evidence="2">The sequence shown here is derived from an EMBL/GenBank/DDBJ whole genome shotgun (WGS) entry which is preliminary data.</text>
</comment>
<organism evidence="2 3">
    <name type="scientific">Pedobacter yulinensis</name>
    <dbReference type="NCBI Taxonomy" id="2126353"/>
    <lineage>
        <taxon>Bacteria</taxon>
        <taxon>Pseudomonadati</taxon>
        <taxon>Bacteroidota</taxon>
        <taxon>Sphingobacteriia</taxon>
        <taxon>Sphingobacteriales</taxon>
        <taxon>Sphingobacteriaceae</taxon>
        <taxon>Pedobacter</taxon>
    </lineage>
</organism>
<dbReference type="EMBL" id="PYLS01000007">
    <property type="protein sequence ID" value="PST81989.1"/>
    <property type="molecule type" value="Genomic_DNA"/>
</dbReference>
<gene>
    <name evidence="2" type="ORF">C7T94_17540</name>
</gene>
<evidence type="ECO:0000313" key="3">
    <source>
        <dbReference type="Proteomes" id="UP000240912"/>
    </source>
</evidence>
<dbReference type="SUPFAM" id="SSF49464">
    <property type="entry name" value="Carboxypeptidase regulatory domain-like"/>
    <property type="match status" value="1"/>
</dbReference>
<dbReference type="OrthoDB" id="1086219at2"/>
<evidence type="ECO:0000259" key="1">
    <source>
        <dbReference type="Pfam" id="PF14905"/>
    </source>
</evidence>
<dbReference type="InterPro" id="IPR008969">
    <property type="entry name" value="CarboxyPept-like_regulatory"/>
</dbReference>
<feature type="domain" description="Outer membrane protein beta-barrel" evidence="1">
    <location>
        <begin position="426"/>
        <end position="884"/>
    </location>
</feature>
<keyword evidence="3" id="KW-1185">Reference proteome</keyword>
<dbReference type="Pfam" id="PF13715">
    <property type="entry name" value="CarbopepD_reg_2"/>
    <property type="match status" value="1"/>
</dbReference>
<protein>
    <recommendedName>
        <fullName evidence="1">Outer membrane protein beta-barrel domain-containing protein</fullName>
    </recommendedName>
</protein>
<reference evidence="2 3" key="1">
    <citation type="submission" date="2018-03" db="EMBL/GenBank/DDBJ databases">
        <authorList>
            <person name="Keele B.F."/>
        </authorList>
    </citation>
    <scope>NUCLEOTIDE SEQUENCE [LARGE SCALE GENOMIC DNA]</scope>
    <source>
        <strain evidence="2 3">YL28-9</strain>
    </source>
</reference>
<dbReference type="InterPro" id="IPR041700">
    <property type="entry name" value="OMP_b-brl_3"/>
</dbReference>
<proteinExistence type="predicted"/>
<dbReference type="SUPFAM" id="SSF56935">
    <property type="entry name" value="Porins"/>
    <property type="match status" value="1"/>
</dbReference>
<dbReference type="Proteomes" id="UP000240912">
    <property type="component" value="Unassembled WGS sequence"/>
</dbReference>
<name>A0A2T3HHS2_9SPHI</name>
<dbReference type="AlphaFoldDB" id="A0A2T3HHS2"/>
<dbReference type="Pfam" id="PF14905">
    <property type="entry name" value="OMP_b-brl_3"/>
    <property type="match status" value="1"/>
</dbReference>
<sequence length="895" mass="99695">MPIRIEFYGYTFLPNAFWLSLAVLCLSALSVQAQSVHRLSGSLIDSLKNPVPGANVKIISGRDTLTGVTDNDGEFSIKGIGTQTIGLIFESIGYRILKAAYTFKEGERHVTLNPIVLQNKFTQLKDVEVKARLNPIRIMKDTIEYNAAAYTVRENDVVEDLLKQMQGIRVDEHGNVTAMGQPMTRLRVNGEDFFTNDVKEFIRQLPAAIVARVQVIEDYGDEANFTGVKTGEPVKLLNLVTKPNLNKGNFGNINSAGGTNRQLALNASGNLWQDDKQIGINGAVSSTDNRTGFNENNQLGLNMRNKIKEGLSASANYRYNESNNKTRQETYVETVNTIGTIINESGNQMQSEADTHNLNINVQSVTKMAYFQSSVNGSFVDRDNNTTLNSMQRGIIRQDLFTDNTGNFRSPNVNGSMTWARRTRVPGRTFSISLSGNSALSKSNEELFNRIGYYDRYTGSPVKDSLLNRVIDTRNHSSNLSAEVRYSYPLKPGLDSLIKENIDFSYGLSMSNTFTRFQTRAGTDSWNSSLVDSLSSLYSSLFLAHHAAVNYRFQSPRLTYNIGINAQPSLLASEFIGREGKINQRQFNFSPVARISYTWPDNKSFTFSYNGVSAAPSFNQLQPVPDARNLQNVIIGNPDLKPSFSHNGNAGFALNSLKTGSTLMFSLNGSVVQNQVAANVVLVQDTLNGLKQETRFENTSGNYNFGGMVSFAQPFLYNRLNVQAMSSANLSNNVFFLNNQMKRNERVNFSQSLGFSYNRKRYGLSGNVLYNYSSNRYAIFFASERNIETWQFNFSANTYLDDGFSAGFNASKSLYSGFLVNAGNPLLINAHIQKSFLKNRQATLALQAFDILNEANNLARSISENSVTDIRTAQITQYVLLTFTMRLNKFGANKM</sequence>